<sequence>MNRGFRMFFSRNPLLLLLELVILFFVSGYAIAGNNIFYIDADGDGYGVGTEYVLGPDADDNDPAINTPDSVLKGYPSLTNFLKSKGYGSKRIIYISSRGNDDTGLIDDIQKPFFSWAKVRSQIKPGDTIIYRGGIYREQISLKNMNGTKDEPVTFMAYPGEAVWFEDCGGSGNSAAISIKGGSHINIQGIIFDNPSNFGNGNGVYLNGTTQYDWTRVHDIKIKNIEVKNTKSGVRAMVNIHNLVVEDSVIHDTSSHNIYLGTSDDSLPNGDILIKNNLLYRGARVYNGRFCIQHNGIVDRLIIENNICHSNQTGGGISLENGASNSIVRNNLIFNNSKMGIQLYGYNAKWGGAFSNNHIFNNTIWVGNYSPTGVEEPKDHAGILLKDSSGRFNILGTIIKNNIISTQFGYPVHIFQENFIATTLMEKNIFYRQKGREVVHVGENAYKLERIEKERPLVRDNLFADPKFKNVSIQYYKEPRLFDFDILNNSPAIDFGLNVKLEKDISGHSRIPEKNDSGCYEFTADNSSPVFKENKACIVYVDENNQMDLAATDKDGDKLSFKCRNLPGNAQMTGSLFQWKPDLSQKGDTRLLFNVSDGSSEDRILVMCHVVERNDERSDKTSKNTDVEPLAERKVKVVSNIKDLRDAVRDLKAGDELLIEPGIYNGGFRAWGLQGTKRNPIVIAGKDPDDLPVFSGRGEAVKLSNVAYLKLKNLRISDFTGNGINMDDGGNLEEPSNNIIIENISIKEIGPKGNYDAIKMSGVDDFIVRDCHIEGWGGSGIDLVGCHQGIIQACQFLGTPGYRTKNAIQIKGGSHNILVQETVFINCGERVINIGGSTGTAYFRPQLVDYEAKNVIIAGNRFIGGSAQVAWVTSQDTHVHHNIFYLPEKYVGRILQETKNKLFKPSQKGHFEANLVVTDERIRTFFNVGPRTAPKSFVFSRNAWYRFNSQDKPKLPTREIEGIYGVYPDLKDFGTAQMKIDSKNSRLKDVGPRAYVPWHVKTDFDDVEIPRIEAVLPVPDKGVDKQLVLICGLFSIFFMIMVIRFVRKRK</sequence>
<keyword evidence="9" id="KW-1133">Transmembrane helix</keyword>
<keyword evidence="6" id="KW-0106">Calcium</keyword>
<dbReference type="InterPro" id="IPR052052">
    <property type="entry name" value="Polysaccharide_Lyase_9"/>
</dbReference>
<evidence type="ECO:0000256" key="1">
    <source>
        <dbReference type="ARBA" id="ARBA00001913"/>
    </source>
</evidence>
<feature type="domain" description="Right handed beta helix" evidence="10">
    <location>
        <begin position="701"/>
        <end position="884"/>
    </location>
</feature>
<dbReference type="eggNOG" id="COG5434">
    <property type="taxonomic scope" value="Bacteria"/>
</dbReference>
<evidence type="ECO:0000256" key="5">
    <source>
        <dbReference type="ARBA" id="ARBA00022729"/>
    </source>
</evidence>
<dbReference type="EMBL" id="CP001087">
    <property type="protein sequence ID" value="ACN15110.1"/>
    <property type="molecule type" value="Genomic_DNA"/>
</dbReference>
<dbReference type="GO" id="GO:0046872">
    <property type="term" value="F:metal ion binding"/>
    <property type="evidence" value="ECO:0007669"/>
    <property type="project" value="UniProtKB-KW"/>
</dbReference>
<dbReference type="STRING" id="177437.HRM2_20090"/>
<evidence type="ECO:0000256" key="9">
    <source>
        <dbReference type="SAM" id="Phobius"/>
    </source>
</evidence>
<dbReference type="eggNOG" id="COG3420">
    <property type="taxonomic scope" value="Bacteria"/>
</dbReference>
<evidence type="ECO:0000259" key="10">
    <source>
        <dbReference type="Pfam" id="PF13229"/>
    </source>
</evidence>
<keyword evidence="3" id="KW-0964">Secreted</keyword>
<evidence type="ECO:0000256" key="6">
    <source>
        <dbReference type="ARBA" id="ARBA00022837"/>
    </source>
</evidence>
<dbReference type="GO" id="GO:0016837">
    <property type="term" value="F:carbon-oxygen lyase activity, acting on polysaccharides"/>
    <property type="evidence" value="ECO:0007669"/>
    <property type="project" value="TreeGrafter"/>
</dbReference>
<evidence type="ECO:0000256" key="8">
    <source>
        <dbReference type="ARBA" id="ARBA00038263"/>
    </source>
</evidence>
<dbReference type="InterPro" id="IPR011050">
    <property type="entry name" value="Pectin_lyase_fold/virulence"/>
</dbReference>
<keyword evidence="4" id="KW-0479">Metal-binding</keyword>
<proteinExistence type="inferred from homology"/>
<feature type="transmembrane region" description="Helical" evidence="9">
    <location>
        <begin position="1027"/>
        <end position="1046"/>
    </location>
</feature>
<dbReference type="HOGENOM" id="CLU_290977_0_0_7"/>
<organism evidence="11 12">
    <name type="scientific">Desulforapulum autotrophicum (strain ATCC 43914 / DSM 3382 / VKM B-1955 / HRM2)</name>
    <name type="common">Desulfobacterium autotrophicum</name>
    <dbReference type="NCBI Taxonomy" id="177437"/>
    <lineage>
        <taxon>Bacteria</taxon>
        <taxon>Pseudomonadati</taxon>
        <taxon>Thermodesulfobacteriota</taxon>
        <taxon>Desulfobacteria</taxon>
        <taxon>Desulfobacterales</taxon>
        <taxon>Desulfobacteraceae</taxon>
        <taxon>Desulforapulum</taxon>
    </lineage>
</organism>
<keyword evidence="9" id="KW-0472">Membrane</keyword>
<feature type="domain" description="Right handed beta helix" evidence="10">
    <location>
        <begin position="300"/>
        <end position="415"/>
    </location>
</feature>
<dbReference type="InterPro" id="IPR039448">
    <property type="entry name" value="Beta_helix"/>
</dbReference>
<comment type="cofactor">
    <cofactor evidence="1">
        <name>Ca(2+)</name>
        <dbReference type="ChEBI" id="CHEBI:29108"/>
    </cofactor>
</comment>
<protein>
    <submittedName>
        <fullName evidence="11">PyrK</fullName>
    </submittedName>
</protein>
<keyword evidence="9" id="KW-0812">Transmembrane</keyword>
<reference evidence="11 12" key="1">
    <citation type="journal article" date="2009" name="Environ. Microbiol.">
        <title>Genome sequence of Desulfobacterium autotrophicum HRM2, a marine sulfate reducer oxidizing organic carbon completely to carbon dioxide.</title>
        <authorList>
            <person name="Strittmatter A.W."/>
            <person name="Liesegang H."/>
            <person name="Rabus R."/>
            <person name="Decker I."/>
            <person name="Amann J."/>
            <person name="Andres S."/>
            <person name="Henne A."/>
            <person name="Fricke W.F."/>
            <person name="Martinez-Arias R."/>
            <person name="Bartels D."/>
            <person name="Goesmann A."/>
            <person name="Krause L."/>
            <person name="Puehler A."/>
            <person name="Klenk H.P."/>
            <person name="Richter M."/>
            <person name="Schuler M."/>
            <person name="Gloeckner F.O."/>
            <person name="Meyerdierks A."/>
            <person name="Gottschalk G."/>
            <person name="Amann R."/>
        </authorList>
    </citation>
    <scope>NUCLEOTIDE SEQUENCE [LARGE SCALE GENOMIC DNA]</scope>
    <source>
        <strain evidence="12">ATCC 43914 / DSM 3382 / HRM2</strain>
    </source>
</reference>
<comment type="subcellular location">
    <subcellularLocation>
        <location evidence="2">Secreted</location>
    </subcellularLocation>
</comment>
<dbReference type="SMART" id="SM00710">
    <property type="entry name" value="PbH1"/>
    <property type="match status" value="13"/>
</dbReference>
<evidence type="ECO:0000313" key="12">
    <source>
        <dbReference type="Proteomes" id="UP000000442"/>
    </source>
</evidence>
<dbReference type="AlphaFoldDB" id="C0QCN3"/>
<dbReference type="PANTHER" id="PTHR40088">
    <property type="entry name" value="PECTATE LYASE (EUROFUNG)"/>
    <property type="match status" value="1"/>
</dbReference>
<dbReference type="InterPro" id="IPR006626">
    <property type="entry name" value="PbH1"/>
</dbReference>
<keyword evidence="5" id="KW-0732">Signal</keyword>
<dbReference type="Proteomes" id="UP000000442">
    <property type="component" value="Chromosome"/>
</dbReference>
<evidence type="ECO:0000256" key="7">
    <source>
        <dbReference type="ARBA" id="ARBA00023239"/>
    </source>
</evidence>
<comment type="similarity">
    <text evidence="8">Belongs to the polysaccharide lyase 9 family.</text>
</comment>
<dbReference type="GO" id="GO:0005576">
    <property type="term" value="C:extracellular region"/>
    <property type="evidence" value="ECO:0007669"/>
    <property type="project" value="UniProtKB-SubCell"/>
</dbReference>
<evidence type="ECO:0000256" key="3">
    <source>
        <dbReference type="ARBA" id="ARBA00022525"/>
    </source>
</evidence>
<gene>
    <name evidence="11" type="primary">pyrK</name>
    <name evidence="11" type="ordered locus">HRM2_20090</name>
</gene>
<dbReference type="KEGG" id="dat:HRM2_20090"/>
<keyword evidence="7" id="KW-0456">Lyase</keyword>
<dbReference type="SUPFAM" id="SSF51126">
    <property type="entry name" value="Pectin lyase-like"/>
    <property type="match status" value="2"/>
</dbReference>
<accession>C0QCN3</accession>
<name>C0QCN3_DESAH</name>
<keyword evidence="12" id="KW-1185">Reference proteome</keyword>
<evidence type="ECO:0000256" key="4">
    <source>
        <dbReference type="ARBA" id="ARBA00022723"/>
    </source>
</evidence>
<dbReference type="Pfam" id="PF13229">
    <property type="entry name" value="Beta_helix"/>
    <property type="match status" value="2"/>
</dbReference>
<dbReference type="Gene3D" id="2.160.20.10">
    <property type="entry name" value="Single-stranded right-handed beta-helix, Pectin lyase-like"/>
    <property type="match status" value="2"/>
</dbReference>
<evidence type="ECO:0000256" key="2">
    <source>
        <dbReference type="ARBA" id="ARBA00004613"/>
    </source>
</evidence>
<dbReference type="PANTHER" id="PTHR40088:SF1">
    <property type="entry name" value="PECTATE LYASE PEL9"/>
    <property type="match status" value="1"/>
</dbReference>
<dbReference type="InterPro" id="IPR012334">
    <property type="entry name" value="Pectin_lyas_fold"/>
</dbReference>
<evidence type="ECO:0000313" key="11">
    <source>
        <dbReference type="EMBL" id="ACN15110.1"/>
    </source>
</evidence>